<gene>
    <name evidence="3" type="ORF">M0220_13920</name>
</gene>
<dbReference type="Pfam" id="PF07510">
    <property type="entry name" value="GmrSD_C"/>
    <property type="match status" value="1"/>
</dbReference>
<dbReference type="InterPro" id="IPR004919">
    <property type="entry name" value="GmrSD_N"/>
</dbReference>
<evidence type="ECO:0000313" key="3">
    <source>
        <dbReference type="EMBL" id="UYO73961.1"/>
    </source>
</evidence>
<dbReference type="EMBL" id="CP096973">
    <property type="protein sequence ID" value="UYO73961.1"/>
    <property type="molecule type" value="Genomic_DNA"/>
</dbReference>
<name>A0AA46TPR1_9GAMM</name>
<dbReference type="KEGG" id="hqn:M0220_13920"/>
<sequence>MSSIKGAELKLHKVFSSDFQFEIPDYQRPYSWQIEHAEELFDDLWTFREQEDKSEEYFLGSIVLIKSDQSMQADVVDGQQRLTTLTILLAAIRDRLKGHPKWGGAFDKYIMEPGDITLDLSPKPRLYLRKKDRSFFGKYIQLPGGIEELEVLDVSRYKDSKLNLINNARAFQSRLADIDDELVGQFGQFIVQKCLLVLVTTENFKSAYRIFSVMNDRGLDLAPSDILKASIISSIGEHEREGYTELWEDMEERLGRDSFNDLFAHVRMIFRKEKYRRSVLDEFSDYVVKPTASGKKLLDNVLLPYADTLEIIINRSFKSESNAQRINELIEWLHYLNNSDWIPVAMEFVRRFDNDTDVLSAHLERLERLGASLFIRGVYATPRINRFGLVLQELEEGKDLLAEGSALDLSLSERKDTLYWLNNHVYRYSGRLRLYITMRLDAFMSDQYVSYRERTKTIEHVLPQNPATDSQWRLDWDDEQRENWVDRIGNLLLLSRKKNSEASNYDFVRKKERYFRSRNGVSSFAISTDVLNHDEWAPATVQGRQKALLKLFEEKWQLGVGLSWEEIENL</sequence>
<keyword evidence="3" id="KW-0540">Nuclease</keyword>
<accession>A0AA46TPR1</accession>
<dbReference type="Proteomes" id="UP001164935">
    <property type="component" value="Chromosome"/>
</dbReference>
<organism evidence="3 4">
    <name type="scientific">Halomonas qinghailakensis</name>
    <dbReference type="NCBI Taxonomy" id="2937790"/>
    <lineage>
        <taxon>Bacteria</taxon>
        <taxon>Pseudomonadati</taxon>
        <taxon>Pseudomonadota</taxon>
        <taxon>Gammaproteobacteria</taxon>
        <taxon>Oceanospirillales</taxon>
        <taxon>Halomonadaceae</taxon>
        <taxon>Halomonas</taxon>
    </lineage>
</organism>
<dbReference type="PANTHER" id="PTHR35149">
    <property type="entry name" value="SLL5132 PROTEIN"/>
    <property type="match status" value="1"/>
</dbReference>
<dbReference type="InterPro" id="IPR011089">
    <property type="entry name" value="GmrSD_C"/>
</dbReference>
<evidence type="ECO:0000259" key="1">
    <source>
        <dbReference type="Pfam" id="PF03235"/>
    </source>
</evidence>
<evidence type="ECO:0000259" key="2">
    <source>
        <dbReference type="Pfam" id="PF07510"/>
    </source>
</evidence>
<reference evidence="3" key="1">
    <citation type="submission" date="2022-05" db="EMBL/GenBank/DDBJ databases">
        <title>Complete sequence of a novel PHA-producing Halomonas strain.</title>
        <authorList>
            <person name="Zheng Z."/>
        </authorList>
    </citation>
    <scope>NUCLEOTIDE SEQUENCE</scope>
    <source>
        <strain evidence="3">ZZQ-149</strain>
    </source>
</reference>
<keyword evidence="3" id="KW-0378">Hydrolase</keyword>
<dbReference type="RefSeq" id="WP_264017995.1">
    <property type="nucleotide sequence ID" value="NZ_CP096973.1"/>
</dbReference>
<feature type="domain" description="GmrSD restriction endonucleases C-terminal" evidence="2">
    <location>
        <begin position="420"/>
        <end position="550"/>
    </location>
</feature>
<dbReference type="AlphaFoldDB" id="A0AA46TPR1"/>
<proteinExistence type="predicted"/>
<evidence type="ECO:0000313" key="4">
    <source>
        <dbReference type="Proteomes" id="UP001164935"/>
    </source>
</evidence>
<dbReference type="PANTHER" id="PTHR35149:SF2">
    <property type="entry name" value="DUF262 DOMAIN-CONTAINING PROTEIN"/>
    <property type="match status" value="1"/>
</dbReference>
<keyword evidence="3" id="KW-0255">Endonuclease</keyword>
<dbReference type="GO" id="GO:0004519">
    <property type="term" value="F:endonuclease activity"/>
    <property type="evidence" value="ECO:0007669"/>
    <property type="project" value="UniProtKB-KW"/>
</dbReference>
<keyword evidence="4" id="KW-1185">Reference proteome</keyword>
<dbReference type="Pfam" id="PF03235">
    <property type="entry name" value="GmrSD_N"/>
    <property type="match status" value="1"/>
</dbReference>
<feature type="domain" description="GmrSD restriction endonucleases N-terminal" evidence="1">
    <location>
        <begin position="12"/>
        <end position="231"/>
    </location>
</feature>
<protein>
    <submittedName>
        <fullName evidence="3">DUF262 domain-containing HNH endonuclease family protein</fullName>
    </submittedName>
</protein>